<organism evidence="2 3">
    <name type="scientific">Pseudoruegeria aquimaris</name>
    <dbReference type="NCBI Taxonomy" id="393663"/>
    <lineage>
        <taxon>Bacteria</taxon>
        <taxon>Pseudomonadati</taxon>
        <taxon>Pseudomonadota</taxon>
        <taxon>Alphaproteobacteria</taxon>
        <taxon>Rhodobacterales</taxon>
        <taxon>Roseobacteraceae</taxon>
        <taxon>Pseudoruegeria</taxon>
    </lineage>
</organism>
<feature type="chain" id="PRO_5012102273" description="Arginine transporter" evidence="1">
    <location>
        <begin position="21"/>
        <end position="101"/>
    </location>
</feature>
<gene>
    <name evidence="2" type="ORF">PSA7680_01950</name>
</gene>
<name>A0A1Y5SK43_9RHOB</name>
<protein>
    <recommendedName>
        <fullName evidence="4">Arginine transporter</fullName>
    </recommendedName>
</protein>
<evidence type="ECO:0000313" key="3">
    <source>
        <dbReference type="Proteomes" id="UP000193409"/>
    </source>
</evidence>
<dbReference type="Proteomes" id="UP000193409">
    <property type="component" value="Unassembled WGS sequence"/>
</dbReference>
<accession>A0A1Y5SK43</accession>
<evidence type="ECO:0000256" key="1">
    <source>
        <dbReference type="SAM" id="SignalP"/>
    </source>
</evidence>
<proteinExistence type="predicted"/>
<dbReference type="OrthoDB" id="7659053at2"/>
<feature type="signal peptide" evidence="1">
    <location>
        <begin position="1"/>
        <end position="20"/>
    </location>
</feature>
<keyword evidence="3" id="KW-1185">Reference proteome</keyword>
<evidence type="ECO:0008006" key="4">
    <source>
        <dbReference type="Google" id="ProtNLM"/>
    </source>
</evidence>
<reference evidence="2 3" key="1">
    <citation type="submission" date="2017-03" db="EMBL/GenBank/DDBJ databases">
        <authorList>
            <person name="Afonso C.L."/>
            <person name="Miller P.J."/>
            <person name="Scott M.A."/>
            <person name="Spackman E."/>
            <person name="Goraichik I."/>
            <person name="Dimitrov K.M."/>
            <person name="Suarez D.L."/>
            <person name="Swayne D.E."/>
        </authorList>
    </citation>
    <scope>NUCLEOTIDE SEQUENCE [LARGE SCALE GENOMIC DNA]</scope>
    <source>
        <strain evidence="2 3">CECT 7680</strain>
    </source>
</reference>
<sequence length="101" mass="11226">MKPIALAALVLALTTPTLHAGTIERACLKSDRKGASRALCGCIQDVADLTLTRKDQKLAASFFKDPHRAQEIRQSDNSGHEKFWQRYKSFGATAESYCRRS</sequence>
<dbReference type="RefSeq" id="WP_085868513.1">
    <property type="nucleotide sequence ID" value="NZ_FWFQ01000012.1"/>
</dbReference>
<dbReference type="AlphaFoldDB" id="A0A1Y5SK43"/>
<evidence type="ECO:0000313" key="2">
    <source>
        <dbReference type="EMBL" id="SLN39534.1"/>
    </source>
</evidence>
<dbReference type="EMBL" id="FWFQ01000012">
    <property type="protein sequence ID" value="SLN39534.1"/>
    <property type="molecule type" value="Genomic_DNA"/>
</dbReference>
<keyword evidence="1" id="KW-0732">Signal</keyword>